<dbReference type="HAMAP" id="MF_00182">
    <property type="entry name" value="Formyl_trans"/>
    <property type="match status" value="1"/>
</dbReference>
<dbReference type="InterPro" id="IPR002376">
    <property type="entry name" value="Formyl_transf_N"/>
</dbReference>
<feature type="domain" description="Formyl transferase C-terminal" evidence="7">
    <location>
        <begin position="199"/>
        <end position="300"/>
    </location>
</feature>
<dbReference type="EMBL" id="JAGTAR010000057">
    <property type="protein sequence ID" value="MBR8538259.1"/>
    <property type="molecule type" value="Genomic_DNA"/>
</dbReference>
<dbReference type="Gene3D" id="3.40.50.12230">
    <property type="match status" value="1"/>
</dbReference>
<evidence type="ECO:0000256" key="1">
    <source>
        <dbReference type="ARBA" id="ARBA00010699"/>
    </source>
</evidence>
<evidence type="ECO:0000259" key="6">
    <source>
        <dbReference type="Pfam" id="PF00551"/>
    </source>
</evidence>
<keyword evidence="9" id="KW-1185">Reference proteome</keyword>
<feature type="domain" description="Formyl transferase N-terminal" evidence="6">
    <location>
        <begin position="2"/>
        <end position="167"/>
    </location>
</feature>
<evidence type="ECO:0000256" key="3">
    <source>
        <dbReference type="ARBA" id="ARBA00022679"/>
    </source>
</evidence>
<sequence length="309" mass="34465">MGTPDFAVESLKALVENQYNIVGVVTAPDRPAGRGQKLKQSPVKEYALSVNIPVLQPEKLKNPEFLEELKALKADLQIIVAFRMLPEAVWNMPPMGSFNLHGSLLPRYRGAAPINWAVINGDKETGVTTFFLKHEIDTGNIIFQEKMPITDDDTAGTVHDKMMVLGAGLVVKTVKAIEEGRAEALPQDNDDNLLKHAPKIFKDDCRIDWQQDAESIRNHIRGLSPYPTAWTEFKMKTGKDISCKLFFAERNKSKQLAPGQFDSDNKTYLSIGTGNGVLNITQLQLAGKKRMTIEELLRGFDCEQIESIL</sequence>
<protein>
    <recommendedName>
        <fullName evidence="2 5">Methionyl-tRNA formyltransferase</fullName>
        <ecNumber evidence="2 5">2.1.2.9</ecNumber>
    </recommendedName>
</protein>
<organism evidence="8 9">
    <name type="scientific">Carboxylicivirga sediminis</name>
    <dbReference type="NCBI Taxonomy" id="2006564"/>
    <lineage>
        <taxon>Bacteria</taxon>
        <taxon>Pseudomonadati</taxon>
        <taxon>Bacteroidota</taxon>
        <taxon>Bacteroidia</taxon>
        <taxon>Marinilabiliales</taxon>
        <taxon>Marinilabiliaceae</taxon>
        <taxon>Carboxylicivirga</taxon>
    </lineage>
</organism>
<reference evidence="8" key="2">
    <citation type="submission" date="2021-04" db="EMBL/GenBank/DDBJ databases">
        <authorList>
            <person name="Zhang T."/>
            <person name="Zhang Y."/>
            <person name="Lu D."/>
            <person name="Zuo D."/>
            <person name="Du Z."/>
        </authorList>
    </citation>
    <scope>NUCLEOTIDE SEQUENCE</scope>
    <source>
        <strain evidence="8">JR1</strain>
    </source>
</reference>
<dbReference type="PANTHER" id="PTHR11138:SF5">
    <property type="entry name" value="METHIONYL-TRNA FORMYLTRANSFERASE, MITOCHONDRIAL"/>
    <property type="match status" value="1"/>
</dbReference>
<evidence type="ECO:0000256" key="5">
    <source>
        <dbReference type="HAMAP-Rule" id="MF_00182"/>
    </source>
</evidence>
<dbReference type="PANTHER" id="PTHR11138">
    <property type="entry name" value="METHIONYL-TRNA FORMYLTRANSFERASE"/>
    <property type="match status" value="1"/>
</dbReference>
<dbReference type="InterPro" id="IPR005793">
    <property type="entry name" value="Formyl_trans_C"/>
</dbReference>
<evidence type="ECO:0000256" key="4">
    <source>
        <dbReference type="ARBA" id="ARBA00022917"/>
    </source>
</evidence>
<dbReference type="SUPFAM" id="SSF53328">
    <property type="entry name" value="Formyltransferase"/>
    <property type="match status" value="1"/>
</dbReference>
<dbReference type="EC" id="2.1.2.9" evidence="2 5"/>
<dbReference type="InterPro" id="IPR044135">
    <property type="entry name" value="Met-tRNA-FMT_C"/>
</dbReference>
<dbReference type="GO" id="GO:0005829">
    <property type="term" value="C:cytosol"/>
    <property type="evidence" value="ECO:0007669"/>
    <property type="project" value="TreeGrafter"/>
</dbReference>
<dbReference type="Proteomes" id="UP000679220">
    <property type="component" value="Unassembled WGS sequence"/>
</dbReference>
<keyword evidence="3 5" id="KW-0808">Transferase</keyword>
<proteinExistence type="inferred from homology"/>
<dbReference type="Pfam" id="PF00551">
    <property type="entry name" value="Formyl_trans_N"/>
    <property type="match status" value="1"/>
</dbReference>
<dbReference type="InterPro" id="IPR005794">
    <property type="entry name" value="Fmt"/>
</dbReference>
<dbReference type="Pfam" id="PF02911">
    <property type="entry name" value="Formyl_trans_C"/>
    <property type="match status" value="1"/>
</dbReference>
<dbReference type="GO" id="GO:0004479">
    <property type="term" value="F:methionyl-tRNA formyltransferase activity"/>
    <property type="evidence" value="ECO:0007669"/>
    <property type="project" value="UniProtKB-UniRule"/>
</dbReference>
<evidence type="ECO:0000259" key="7">
    <source>
        <dbReference type="Pfam" id="PF02911"/>
    </source>
</evidence>
<name>A0A941J0W3_9BACT</name>
<accession>A0A941J0W3</accession>
<feature type="binding site" evidence="5">
    <location>
        <begin position="103"/>
        <end position="106"/>
    </location>
    <ligand>
        <name>(6S)-5,6,7,8-tetrahydrofolate</name>
        <dbReference type="ChEBI" id="CHEBI:57453"/>
    </ligand>
</feature>
<comment type="similarity">
    <text evidence="1 5">Belongs to the Fmt family.</text>
</comment>
<dbReference type="AlphaFoldDB" id="A0A941J0W3"/>
<evidence type="ECO:0000313" key="8">
    <source>
        <dbReference type="EMBL" id="MBR8538259.1"/>
    </source>
</evidence>
<reference evidence="8" key="1">
    <citation type="journal article" date="2018" name="Int. J. Syst. Evol. Microbiol.">
        <title>Carboxylicivirga sediminis sp. nov., isolated from coastal sediment.</title>
        <authorList>
            <person name="Wang F.Q."/>
            <person name="Ren L.H."/>
            <person name="Zou R.J."/>
            <person name="Sun Y.Z."/>
            <person name="Liu X.J."/>
            <person name="Jiang F."/>
            <person name="Liu L.J."/>
        </authorList>
    </citation>
    <scope>NUCLEOTIDE SEQUENCE</scope>
    <source>
        <strain evidence="8">JR1</strain>
    </source>
</reference>
<gene>
    <name evidence="5 8" type="primary">fmt</name>
    <name evidence="8" type="ORF">KDU71_21995</name>
</gene>
<keyword evidence="4 5" id="KW-0648">Protein biosynthesis</keyword>
<dbReference type="InterPro" id="IPR011034">
    <property type="entry name" value="Formyl_transferase-like_C_sf"/>
</dbReference>
<dbReference type="NCBIfam" id="TIGR00460">
    <property type="entry name" value="fmt"/>
    <property type="match status" value="1"/>
</dbReference>
<dbReference type="CDD" id="cd08646">
    <property type="entry name" value="FMT_core_Met-tRNA-FMT_N"/>
    <property type="match status" value="1"/>
</dbReference>
<dbReference type="CDD" id="cd08704">
    <property type="entry name" value="Met_tRNA_FMT_C"/>
    <property type="match status" value="1"/>
</dbReference>
<comment type="catalytic activity">
    <reaction evidence="5">
        <text>L-methionyl-tRNA(fMet) + (6R)-10-formyltetrahydrofolate = N-formyl-L-methionyl-tRNA(fMet) + (6S)-5,6,7,8-tetrahydrofolate + H(+)</text>
        <dbReference type="Rhea" id="RHEA:24380"/>
        <dbReference type="Rhea" id="RHEA-COMP:9952"/>
        <dbReference type="Rhea" id="RHEA-COMP:9953"/>
        <dbReference type="ChEBI" id="CHEBI:15378"/>
        <dbReference type="ChEBI" id="CHEBI:57453"/>
        <dbReference type="ChEBI" id="CHEBI:78530"/>
        <dbReference type="ChEBI" id="CHEBI:78844"/>
        <dbReference type="ChEBI" id="CHEBI:195366"/>
        <dbReference type="EC" id="2.1.2.9"/>
    </reaction>
</comment>
<evidence type="ECO:0000313" key="9">
    <source>
        <dbReference type="Proteomes" id="UP000679220"/>
    </source>
</evidence>
<dbReference type="InterPro" id="IPR036477">
    <property type="entry name" value="Formyl_transf_N_sf"/>
</dbReference>
<comment type="function">
    <text evidence="5">Attaches a formyl group to the free amino group of methionyl-tRNA(fMet). The formyl group appears to play a dual role in the initiator identity of N-formylmethionyl-tRNA by promoting its recognition by IF2 and preventing the misappropriation of this tRNA by the elongation apparatus.</text>
</comment>
<evidence type="ECO:0000256" key="2">
    <source>
        <dbReference type="ARBA" id="ARBA00012261"/>
    </source>
</evidence>
<dbReference type="SUPFAM" id="SSF50486">
    <property type="entry name" value="FMT C-terminal domain-like"/>
    <property type="match status" value="1"/>
</dbReference>
<dbReference type="InterPro" id="IPR041711">
    <property type="entry name" value="Met-tRNA-FMT_N"/>
</dbReference>
<comment type="caution">
    <text evidence="8">The sequence shown here is derived from an EMBL/GenBank/DDBJ whole genome shotgun (WGS) entry which is preliminary data.</text>
</comment>